<dbReference type="PANTHER" id="PTHR36223">
    <property type="entry name" value="BETA-LACTAMASE-TYPE TRANSPEPTIDASE FOLD DOMAIN CONTAINING PROTEIN"/>
    <property type="match status" value="1"/>
</dbReference>
<feature type="region of interest" description="Disordered" evidence="1">
    <location>
        <begin position="73"/>
        <end position="94"/>
    </location>
</feature>
<dbReference type="PANTHER" id="PTHR36223:SF1">
    <property type="entry name" value="TRANSCRIPTION ELONGATION FACTOR EAF N-TERMINAL DOMAIN-CONTAINING PROTEIN"/>
    <property type="match status" value="1"/>
</dbReference>
<dbReference type="Pfam" id="PF25534">
    <property type="entry name" value="DUF7918"/>
    <property type="match status" value="1"/>
</dbReference>
<feature type="region of interest" description="Disordered" evidence="1">
    <location>
        <begin position="1"/>
        <end position="56"/>
    </location>
</feature>
<name>A0A1C7LTJ1_GRIFR</name>
<organism evidence="3 4">
    <name type="scientific">Grifola frondosa</name>
    <name type="common">Maitake</name>
    <name type="synonym">Polyporus frondosus</name>
    <dbReference type="NCBI Taxonomy" id="5627"/>
    <lineage>
        <taxon>Eukaryota</taxon>
        <taxon>Fungi</taxon>
        <taxon>Dikarya</taxon>
        <taxon>Basidiomycota</taxon>
        <taxon>Agaricomycotina</taxon>
        <taxon>Agaricomycetes</taxon>
        <taxon>Polyporales</taxon>
        <taxon>Grifolaceae</taxon>
        <taxon>Grifola</taxon>
    </lineage>
</organism>
<feature type="compositionally biased region" description="Polar residues" evidence="1">
    <location>
        <begin position="1"/>
        <end position="22"/>
    </location>
</feature>
<proteinExistence type="predicted"/>
<accession>A0A1C7LTJ1</accession>
<evidence type="ECO:0000259" key="2">
    <source>
        <dbReference type="Pfam" id="PF25534"/>
    </source>
</evidence>
<gene>
    <name evidence="3" type="ORF">A0H81_12606</name>
</gene>
<feature type="compositionally biased region" description="Basic and acidic residues" evidence="1">
    <location>
        <begin position="23"/>
        <end position="34"/>
    </location>
</feature>
<dbReference type="InterPro" id="IPR057678">
    <property type="entry name" value="DUF7918"/>
</dbReference>
<keyword evidence="4" id="KW-1185">Reference proteome</keyword>
<dbReference type="OrthoDB" id="3237202at2759"/>
<protein>
    <recommendedName>
        <fullName evidence="2">DUF7918 domain-containing protein</fullName>
    </recommendedName>
</protein>
<dbReference type="EMBL" id="LUGG01000024">
    <property type="protein sequence ID" value="OBZ67486.1"/>
    <property type="molecule type" value="Genomic_DNA"/>
</dbReference>
<evidence type="ECO:0000313" key="3">
    <source>
        <dbReference type="EMBL" id="OBZ67486.1"/>
    </source>
</evidence>
<evidence type="ECO:0000313" key="4">
    <source>
        <dbReference type="Proteomes" id="UP000092993"/>
    </source>
</evidence>
<dbReference type="AlphaFoldDB" id="A0A1C7LTJ1"/>
<feature type="region of interest" description="Disordered" evidence="1">
    <location>
        <begin position="296"/>
        <end position="329"/>
    </location>
</feature>
<comment type="caution">
    <text evidence="3">The sequence shown here is derived from an EMBL/GenBank/DDBJ whole genome shotgun (WGS) entry which is preliminary data.</text>
</comment>
<feature type="domain" description="DUF7918" evidence="2">
    <location>
        <begin position="100"/>
        <end position="298"/>
    </location>
</feature>
<sequence length="450" mass="50502">MITYNLTQKMTTNTEWKTQPPHNKNDIPKSREANMKLPDYLQPTRPVPPPPSILRPAARLHRGTKEVAVRGMAKDDVDVNEDEKERKKTRSDSEMLHRGYELRVICEGKALPEYDVQVEGDENTVACYIPSASGKKFEIEWQDHAGLCHTAIRIRLDGQRLSGNRCKPFGRGSKTGIRTSVNVRRPFIFSNLETSDDDNLATKCVSKDLGVIEVRVTRIKPNVIHQKFSASQFLNVGTVHETSKKAGAHCVSLGEGVESINTEGRVKTDLLFKSEQFYVKFLFRYRPADLLQAQGIIPPERPTNGLEEPIDKGKKRAKSMTDQDRRLRRRTSPDAVIIIDEDEDLNSLEVGAMFNSEQLKVIQQKIQMKRNGEDSSQSVKKERPVSPIRLKHADDDILVFGVLAVNMLPLRSCVRNVHVALLSSPGCPLSPGNAAGGTFFFANAFAARYQ</sequence>
<dbReference type="Proteomes" id="UP000092993">
    <property type="component" value="Unassembled WGS sequence"/>
</dbReference>
<dbReference type="STRING" id="5627.A0A1C7LTJ1"/>
<dbReference type="OMA" id="NEVTCWI"/>
<reference evidence="3 4" key="1">
    <citation type="submission" date="2016-03" db="EMBL/GenBank/DDBJ databases">
        <title>Whole genome sequencing of Grifola frondosa 9006-11.</title>
        <authorList>
            <person name="Min B."/>
            <person name="Park H."/>
            <person name="Kim J.-G."/>
            <person name="Cho H."/>
            <person name="Oh Y.-L."/>
            <person name="Kong W.-S."/>
            <person name="Choi I.-G."/>
        </authorList>
    </citation>
    <scope>NUCLEOTIDE SEQUENCE [LARGE SCALE GENOMIC DNA]</scope>
    <source>
        <strain evidence="3 4">9006-11</strain>
    </source>
</reference>
<evidence type="ECO:0000256" key="1">
    <source>
        <dbReference type="SAM" id="MobiDB-lite"/>
    </source>
</evidence>